<keyword evidence="9 10" id="KW-0670">Pyruvate</keyword>
<reference evidence="12" key="1">
    <citation type="submission" date="2016-09" db="EMBL/GenBank/DDBJ databases">
        <authorList>
            <person name="Varghese N."/>
            <person name="Submissions S."/>
        </authorList>
    </citation>
    <scope>NUCLEOTIDE SEQUENCE [LARGE SCALE GENOMIC DNA]</scope>
    <source>
        <strain evidence="12">JS23</strain>
    </source>
</reference>
<evidence type="ECO:0000313" key="11">
    <source>
        <dbReference type="EMBL" id="SDV47271.1"/>
    </source>
</evidence>
<comment type="function">
    <text evidence="10">Catalyzes the decarboxylation of S-adenosylmethionine to S-adenosylmethioninamine (dcAdoMet), the propylamine donor required for the synthesis of the polyamines spermine and spermidine from the diamine putrescine.</text>
</comment>
<keyword evidence="3 10" id="KW-0068">Autocatalytic cleavage</keyword>
<dbReference type="InterPro" id="IPR042286">
    <property type="entry name" value="AdoMetDC_C"/>
</dbReference>
<comment type="PTM">
    <text evidence="10">Is synthesized initially as an inactive proenzyme. Formation of the active enzyme involves a self-maturation process in which the active site pyruvoyl group is generated from an internal serine residue via an autocatalytic post-translational modification. Two non-identical subunits are generated from the proenzyme in this reaction, and the pyruvate is formed at the N-terminus of the alpha chain, which is derived from the carboxyl end of the proenzyme. The post-translation cleavage follows an unusual pathway, termed non-hydrolytic serinolysis, in which the side chain hydroxyl group of the serine supplies its oxygen atom to form the C-terminus of the beta chain, while the remainder of the serine residue undergoes an oxidative deamination to produce ammonia and the pyruvoyl group blocking the N-terminus of the alpha chain.</text>
</comment>
<protein>
    <recommendedName>
        <fullName evidence="10">S-adenosylmethionine decarboxylase proenzyme</fullName>
        <shortName evidence="10">AdoMetDC</shortName>
        <shortName evidence="10">SAMDC</shortName>
        <ecNumber evidence="10">4.1.1.50</ecNumber>
    </recommendedName>
    <component>
        <recommendedName>
            <fullName evidence="10">S-adenosylmethionine decarboxylase beta chain</fullName>
        </recommendedName>
    </component>
    <component>
        <recommendedName>
            <fullName evidence="10">S-adenosylmethionine decarboxylase alpha chain</fullName>
        </recommendedName>
    </component>
</protein>
<evidence type="ECO:0000313" key="12">
    <source>
        <dbReference type="Proteomes" id="UP000243719"/>
    </source>
</evidence>
<dbReference type="GO" id="GO:0004014">
    <property type="term" value="F:adenosylmethionine decarboxylase activity"/>
    <property type="evidence" value="ECO:0007669"/>
    <property type="project" value="UniProtKB-UniRule"/>
</dbReference>
<dbReference type="Gene3D" id="3.30.160.750">
    <property type="match status" value="1"/>
</dbReference>
<evidence type="ECO:0000256" key="6">
    <source>
        <dbReference type="ARBA" id="ARBA00023145"/>
    </source>
</evidence>
<comment type="cofactor">
    <cofactor evidence="10">
        <name>pyruvate</name>
        <dbReference type="ChEBI" id="CHEBI:15361"/>
    </cofactor>
    <text evidence="10">Binds 1 pyruvoyl group covalently per subunit.</text>
</comment>
<keyword evidence="12" id="KW-1185">Reference proteome</keyword>
<name>A0A1H2PLL2_9BURK</name>
<evidence type="ECO:0000256" key="4">
    <source>
        <dbReference type="ARBA" id="ARBA00023066"/>
    </source>
</evidence>
<dbReference type="GO" id="GO:0008295">
    <property type="term" value="P:spermidine biosynthetic process"/>
    <property type="evidence" value="ECO:0007669"/>
    <property type="project" value="UniProtKB-UniRule"/>
</dbReference>
<evidence type="ECO:0000256" key="10">
    <source>
        <dbReference type="HAMAP-Rule" id="MF_00464"/>
    </source>
</evidence>
<keyword evidence="7 10" id="KW-0456">Lyase</keyword>
<dbReference type="UniPathway" id="UPA00331">
    <property type="reaction ID" value="UER00451"/>
</dbReference>
<dbReference type="PANTHER" id="PTHR33866:SF2">
    <property type="entry name" value="S-ADENOSYLMETHIONINE DECARBOXYLASE PROENZYME"/>
    <property type="match status" value="1"/>
</dbReference>
<evidence type="ECO:0000256" key="1">
    <source>
        <dbReference type="ARBA" id="ARBA00022691"/>
    </source>
</evidence>
<proteinExistence type="inferred from homology"/>
<dbReference type="SUPFAM" id="SSF56276">
    <property type="entry name" value="S-adenosylmethionine decarboxylase"/>
    <property type="match status" value="1"/>
</dbReference>
<dbReference type="InterPro" id="IPR003826">
    <property type="entry name" value="AdoMetDC_fam_prok"/>
</dbReference>
<gene>
    <name evidence="10" type="primary">speH</name>
    <name evidence="11" type="ORF">SAMN05216551_102428</name>
</gene>
<accession>A0A1H2PLL2</accession>
<dbReference type="EMBL" id="FNLO01000002">
    <property type="protein sequence ID" value="SDV47271.1"/>
    <property type="molecule type" value="Genomic_DNA"/>
</dbReference>
<evidence type="ECO:0000256" key="7">
    <source>
        <dbReference type="ARBA" id="ARBA00023239"/>
    </source>
</evidence>
<comment type="similarity">
    <text evidence="10">Belongs to the prokaryotic AdoMetDC family. Type 1 subfamily.</text>
</comment>
<evidence type="ECO:0000256" key="9">
    <source>
        <dbReference type="ARBA" id="ARBA00023317"/>
    </source>
</evidence>
<comment type="subunit">
    <text evidence="10">Heterotetramer of two alpha and two beta chains arranged as a dimer of alpha/beta heterodimers.</text>
</comment>
<feature type="modified residue" description="Pyruvic acid (Ser); by autocatalysis" evidence="10">
    <location>
        <position position="69"/>
    </location>
</feature>
<evidence type="ECO:0000256" key="3">
    <source>
        <dbReference type="ARBA" id="ARBA00022813"/>
    </source>
</evidence>
<evidence type="ECO:0000256" key="5">
    <source>
        <dbReference type="ARBA" id="ARBA00023115"/>
    </source>
</evidence>
<keyword evidence="5 10" id="KW-0620">Polyamine biosynthesis</keyword>
<comment type="pathway">
    <text evidence="10">Amine and polyamine biosynthesis; S-adenosylmethioninamine biosynthesis; S-adenosylmethioninamine from S-adenosyl-L-methionine: step 1/1.</text>
</comment>
<feature type="site" description="Cleavage (non-hydrolytic); by autolysis" evidence="10">
    <location>
        <begin position="68"/>
        <end position="69"/>
    </location>
</feature>
<keyword evidence="4 10" id="KW-0745">Spermidine biosynthesis</keyword>
<feature type="chain" id="PRO_5023552317" description="S-adenosylmethionine decarboxylase alpha chain" evidence="10">
    <location>
        <begin position="69"/>
        <end position="125"/>
    </location>
</feature>
<dbReference type="STRING" id="1770053.SAMN05216551_102428"/>
<feature type="active site" description="Schiff-base intermediate with substrate; via pyruvic acid" evidence="10">
    <location>
        <position position="69"/>
    </location>
</feature>
<comment type="catalytic activity">
    <reaction evidence="10">
        <text>S-adenosyl-L-methionine + H(+) = S-adenosyl 3-(methylsulfanyl)propylamine + CO2</text>
        <dbReference type="Rhea" id="RHEA:15981"/>
        <dbReference type="ChEBI" id="CHEBI:15378"/>
        <dbReference type="ChEBI" id="CHEBI:16526"/>
        <dbReference type="ChEBI" id="CHEBI:57443"/>
        <dbReference type="ChEBI" id="CHEBI:59789"/>
        <dbReference type="EC" id="4.1.1.50"/>
    </reaction>
</comment>
<keyword evidence="6 10" id="KW-0865">Zymogen</keyword>
<dbReference type="Proteomes" id="UP000243719">
    <property type="component" value="Unassembled WGS sequence"/>
</dbReference>
<dbReference type="OrthoDB" id="9793120at2"/>
<evidence type="ECO:0000256" key="8">
    <source>
        <dbReference type="ARBA" id="ARBA00023270"/>
    </source>
</evidence>
<dbReference type="InterPro" id="IPR017716">
    <property type="entry name" value="S-AdoMet_deCOase_pro-enz"/>
</dbReference>
<dbReference type="Gene3D" id="3.30.360.110">
    <property type="entry name" value="S-adenosylmethionine decarboxylase domain"/>
    <property type="match status" value="1"/>
</dbReference>
<dbReference type="NCBIfam" id="TIGR03330">
    <property type="entry name" value="SAM_DCase_Bsu"/>
    <property type="match status" value="1"/>
</dbReference>
<organism evidence="11 12">
    <name type="scientific">Chitinasiproducens palmae</name>
    <dbReference type="NCBI Taxonomy" id="1770053"/>
    <lineage>
        <taxon>Bacteria</taxon>
        <taxon>Pseudomonadati</taxon>
        <taxon>Pseudomonadota</taxon>
        <taxon>Betaproteobacteria</taxon>
        <taxon>Burkholderiales</taxon>
        <taxon>Burkholderiaceae</taxon>
        <taxon>Chitinasiproducens</taxon>
    </lineage>
</organism>
<keyword evidence="8 10" id="KW-0704">Schiff base</keyword>
<dbReference type="PANTHER" id="PTHR33866">
    <property type="entry name" value="S-ADENOSYLMETHIONINE DECARBOXYLASE PROENZYME"/>
    <property type="match status" value="1"/>
</dbReference>
<dbReference type="RefSeq" id="WP_091905701.1">
    <property type="nucleotide sequence ID" value="NZ_FNLO01000002.1"/>
</dbReference>
<keyword evidence="2 10" id="KW-0210">Decarboxylase</keyword>
<dbReference type="HAMAP" id="MF_00464">
    <property type="entry name" value="AdoMetDC_1"/>
    <property type="match status" value="1"/>
</dbReference>
<dbReference type="EC" id="4.1.1.50" evidence="10"/>
<dbReference type="InterPro" id="IPR016067">
    <property type="entry name" value="S-AdoMet_deCO2ase_core"/>
</dbReference>
<dbReference type="GO" id="GO:0005829">
    <property type="term" value="C:cytosol"/>
    <property type="evidence" value="ECO:0007669"/>
    <property type="project" value="TreeGrafter"/>
</dbReference>
<feature type="active site" description="Proton acceptor; for processing activity" evidence="10">
    <location>
        <position position="74"/>
    </location>
</feature>
<sequence>MSTYQSVASGRHLLADLHGIDAVTLRDATGIEALLVAAARAAGARVLSAHFHHFGGQAGVTGVVVLGESHLSIHTWPEHGFAALDIFMCGTAQPERALDHVTAAFAPAHVALTTVARGAPLPSLA</sequence>
<dbReference type="Pfam" id="PF02675">
    <property type="entry name" value="AdoMet_dc"/>
    <property type="match status" value="1"/>
</dbReference>
<keyword evidence="1 10" id="KW-0949">S-adenosyl-L-methionine</keyword>
<dbReference type="InterPro" id="IPR042284">
    <property type="entry name" value="AdoMetDC_N"/>
</dbReference>
<evidence type="ECO:0000256" key="2">
    <source>
        <dbReference type="ARBA" id="ARBA00022793"/>
    </source>
</evidence>
<dbReference type="AlphaFoldDB" id="A0A1H2PLL2"/>
<feature type="chain" id="PRO_5023552318" description="S-adenosylmethionine decarboxylase beta chain" evidence="10">
    <location>
        <begin position="1"/>
        <end position="68"/>
    </location>
</feature>
<feature type="active site" description="Proton donor; for catalytic activity" evidence="10">
    <location>
        <position position="89"/>
    </location>
</feature>